<dbReference type="InterPro" id="IPR006148">
    <property type="entry name" value="Glc/Gal-6P_isomerase"/>
</dbReference>
<evidence type="ECO:0000256" key="5">
    <source>
        <dbReference type="ARBA" id="ARBA00013198"/>
    </source>
</evidence>
<evidence type="ECO:0000259" key="8">
    <source>
        <dbReference type="Pfam" id="PF01182"/>
    </source>
</evidence>
<evidence type="ECO:0000313" key="10">
    <source>
        <dbReference type="Proteomes" id="UP001275932"/>
    </source>
</evidence>
<dbReference type="SUPFAM" id="SSF100950">
    <property type="entry name" value="NagB/RpiA/CoA transferase-like"/>
    <property type="match status" value="1"/>
</dbReference>
<comment type="catalytic activity">
    <reaction evidence="1 7">
        <text>6-phospho-D-glucono-1,5-lactone + H2O = 6-phospho-D-gluconate + H(+)</text>
        <dbReference type="Rhea" id="RHEA:12556"/>
        <dbReference type="ChEBI" id="CHEBI:15377"/>
        <dbReference type="ChEBI" id="CHEBI:15378"/>
        <dbReference type="ChEBI" id="CHEBI:57955"/>
        <dbReference type="ChEBI" id="CHEBI:58759"/>
        <dbReference type="EC" id="3.1.1.31"/>
    </reaction>
</comment>
<evidence type="ECO:0000256" key="3">
    <source>
        <dbReference type="ARBA" id="ARBA00004961"/>
    </source>
</evidence>
<evidence type="ECO:0000256" key="6">
    <source>
        <dbReference type="ARBA" id="ARBA00020337"/>
    </source>
</evidence>
<comment type="pathway">
    <text evidence="3 7">Carbohydrate degradation; pentose phosphate pathway; D-ribulose 5-phosphate from D-glucose 6-phosphate (oxidative stage): step 2/3.</text>
</comment>
<keyword evidence="10" id="KW-1185">Reference proteome</keyword>
<evidence type="ECO:0000313" key="9">
    <source>
        <dbReference type="EMBL" id="MDX8414925.1"/>
    </source>
</evidence>
<reference evidence="9 10" key="1">
    <citation type="submission" date="2022-03" db="EMBL/GenBank/DDBJ databases">
        <title>Novel taxa within the pig intestine.</title>
        <authorList>
            <person name="Wylensek D."/>
            <person name="Bishof K."/>
            <person name="Afrizal A."/>
            <person name="Clavel T."/>
        </authorList>
    </citation>
    <scope>NUCLEOTIDE SEQUENCE [LARGE SCALE GENOMIC DNA]</scope>
    <source>
        <strain evidence="9 10">CLA-KB-P66</strain>
    </source>
</reference>
<protein>
    <recommendedName>
        <fullName evidence="6 7">6-phosphogluconolactonase</fullName>
        <shortName evidence="7">6PGL</shortName>
        <ecNumber evidence="5 7">3.1.1.31</ecNumber>
    </recommendedName>
</protein>
<keyword evidence="7 9" id="KW-0378">Hydrolase</keyword>
<feature type="domain" description="Glucosamine/galactosamine-6-phosphate isomerase" evidence="8">
    <location>
        <begin position="25"/>
        <end position="229"/>
    </location>
</feature>
<evidence type="ECO:0000256" key="2">
    <source>
        <dbReference type="ARBA" id="ARBA00002681"/>
    </source>
</evidence>
<gene>
    <name evidence="7 9" type="primary">pgl</name>
    <name evidence="9" type="ORF">MOX91_01825</name>
</gene>
<dbReference type="NCBIfam" id="TIGR01198">
    <property type="entry name" value="pgl"/>
    <property type="match status" value="1"/>
</dbReference>
<evidence type="ECO:0000256" key="1">
    <source>
        <dbReference type="ARBA" id="ARBA00000832"/>
    </source>
</evidence>
<name>A0ABU4WH43_9BACT</name>
<evidence type="ECO:0000256" key="7">
    <source>
        <dbReference type="RuleBase" id="RU365095"/>
    </source>
</evidence>
<dbReference type="PANTHER" id="PTHR11054">
    <property type="entry name" value="6-PHOSPHOGLUCONOLACTONASE"/>
    <property type="match status" value="1"/>
</dbReference>
<comment type="caution">
    <text evidence="9">The sequence shown here is derived from an EMBL/GenBank/DDBJ whole genome shotgun (WGS) entry which is preliminary data.</text>
</comment>
<dbReference type="EC" id="3.1.1.31" evidence="5 7"/>
<comment type="function">
    <text evidence="2 7">Hydrolysis of 6-phosphogluconolactone to 6-phosphogluconate.</text>
</comment>
<sequence length="240" mass="27103">MINFENFKNAKDAVFALSNALQTLVAMRESRFFNLALSGGGTAKIMFEIWRDFFSKKIDWSSVRFFWVDERMVEDSSSESNFGEAYRNFFEPLKIPNSQIFKIDGTLPPEDEAARYEREVFNVLEDAGKKYCADTPQFDCVILGLGTDGHTASIFSGDKEALTTKRMFVPARHPESGQMRLTMSANAVLNSHEIFMLVLGDAKKEALRRLFSDIAKKSPELPASFIVKNAADISIFTDFV</sequence>
<dbReference type="InterPro" id="IPR039104">
    <property type="entry name" value="6PGL"/>
</dbReference>
<dbReference type="Gene3D" id="3.40.50.1360">
    <property type="match status" value="1"/>
</dbReference>
<dbReference type="InterPro" id="IPR037171">
    <property type="entry name" value="NagB/RpiA_transferase-like"/>
</dbReference>
<accession>A0ABU4WH43</accession>
<proteinExistence type="inferred from homology"/>
<dbReference type="RefSeq" id="WP_370396372.1">
    <property type="nucleotide sequence ID" value="NZ_JALBUT010000002.1"/>
</dbReference>
<comment type="similarity">
    <text evidence="4 7">Belongs to the glucosamine/galactosamine-6-phosphate isomerase family. 6-phosphogluconolactonase subfamily.</text>
</comment>
<dbReference type="CDD" id="cd01400">
    <property type="entry name" value="6PGL"/>
    <property type="match status" value="1"/>
</dbReference>
<organism evidence="9 10">
    <name type="scientific">Intestinicryptomonas porci</name>
    <dbReference type="NCBI Taxonomy" id="2926320"/>
    <lineage>
        <taxon>Bacteria</taxon>
        <taxon>Pseudomonadati</taxon>
        <taxon>Verrucomicrobiota</taxon>
        <taxon>Opitutia</taxon>
        <taxon>Opitutales</taxon>
        <taxon>Intestinicryptomonaceae</taxon>
        <taxon>Intestinicryptomonas</taxon>
    </lineage>
</organism>
<dbReference type="PANTHER" id="PTHR11054:SF0">
    <property type="entry name" value="6-PHOSPHOGLUCONOLACTONASE"/>
    <property type="match status" value="1"/>
</dbReference>
<dbReference type="GO" id="GO:0017057">
    <property type="term" value="F:6-phosphogluconolactonase activity"/>
    <property type="evidence" value="ECO:0007669"/>
    <property type="project" value="UniProtKB-EC"/>
</dbReference>
<dbReference type="Proteomes" id="UP001275932">
    <property type="component" value="Unassembled WGS sequence"/>
</dbReference>
<dbReference type="EMBL" id="JALBUT010000002">
    <property type="protein sequence ID" value="MDX8414925.1"/>
    <property type="molecule type" value="Genomic_DNA"/>
</dbReference>
<dbReference type="Pfam" id="PF01182">
    <property type="entry name" value="Glucosamine_iso"/>
    <property type="match status" value="1"/>
</dbReference>
<dbReference type="InterPro" id="IPR005900">
    <property type="entry name" value="6-phosphogluconolactonase_DevB"/>
</dbReference>
<evidence type="ECO:0000256" key="4">
    <source>
        <dbReference type="ARBA" id="ARBA00010662"/>
    </source>
</evidence>